<dbReference type="PANTHER" id="PTHR30055:SF151">
    <property type="entry name" value="TRANSCRIPTIONAL REGULATORY PROTEIN"/>
    <property type="match status" value="1"/>
</dbReference>
<sequence length="258" mass="27959">MPPETTGSGDPDQTLRLLWRDQVPPSRRRGPRPSHSVDDVVAAAIELAEAEGMEAVTIRAVATRLGISPMSVYTHVPGKAELLDLMLDGLYLAMPRPPWRSRRWRTRLTAVVVANRDLFRAHPWLTELASLSRPPLGPGQLAKYEHELAAFDGTGLDDVQIDATLTLLLGFAQQQTRAEYAAARQSAVSGTSDEQWWETNGPLLAQVIDASTYPRATRIGEAAGAAQGSAYSPDRAWAFGLARLLDGIGTLIDPDDAG</sequence>
<evidence type="ECO:0000313" key="6">
    <source>
        <dbReference type="EMBL" id="USQ80405.1"/>
    </source>
</evidence>
<name>A0ABY4YVY0_9MICO</name>
<dbReference type="InterPro" id="IPR036271">
    <property type="entry name" value="Tet_transcr_reg_TetR-rel_C_sf"/>
</dbReference>
<keyword evidence="7" id="KW-1185">Reference proteome</keyword>
<dbReference type="PROSITE" id="PS50977">
    <property type="entry name" value="HTH_TETR_2"/>
    <property type="match status" value="1"/>
</dbReference>
<keyword evidence="1" id="KW-0805">Transcription regulation</keyword>
<evidence type="ECO:0000256" key="1">
    <source>
        <dbReference type="ARBA" id="ARBA00023015"/>
    </source>
</evidence>
<feature type="DNA-binding region" description="H-T-H motif" evidence="4">
    <location>
        <begin position="57"/>
        <end position="76"/>
    </location>
</feature>
<evidence type="ECO:0000256" key="3">
    <source>
        <dbReference type="ARBA" id="ARBA00023163"/>
    </source>
</evidence>
<dbReference type="Pfam" id="PF00440">
    <property type="entry name" value="TetR_N"/>
    <property type="match status" value="1"/>
</dbReference>
<accession>A0ABY4YVY0</accession>
<organism evidence="6 7">
    <name type="scientific">Ornithinimicrobium faecis</name>
    <dbReference type="NCBI Taxonomy" id="2934158"/>
    <lineage>
        <taxon>Bacteria</taxon>
        <taxon>Bacillati</taxon>
        <taxon>Actinomycetota</taxon>
        <taxon>Actinomycetes</taxon>
        <taxon>Micrococcales</taxon>
        <taxon>Ornithinimicrobiaceae</taxon>
        <taxon>Ornithinimicrobium</taxon>
    </lineage>
</organism>
<dbReference type="EMBL" id="CP099489">
    <property type="protein sequence ID" value="USQ80405.1"/>
    <property type="molecule type" value="Genomic_DNA"/>
</dbReference>
<dbReference type="InterPro" id="IPR009057">
    <property type="entry name" value="Homeodomain-like_sf"/>
</dbReference>
<dbReference type="Gene3D" id="1.10.10.60">
    <property type="entry name" value="Homeodomain-like"/>
    <property type="match status" value="1"/>
</dbReference>
<dbReference type="InterPro" id="IPR050109">
    <property type="entry name" value="HTH-type_TetR-like_transc_reg"/>
</dbReference>
<dbReference type="Proteomes" id="UP001056455">
    <property type="component" value="Chromosome"/>
</dbReference>
<gene>
    <name evidence="6" type="ORF">NF556_01695</name>
</gene>
<dbReference type="SUPFAM" id="SSF46689">
    <property type="entry name" value="Homeodomain-like"/>
    <property type="match status" value="1"/>
</dbReference>
<dbReference type="Gene3D" id="1.10.357.10">
    <property type="entry name" value="Tetracycline Repressor, domain 2"/>
    <property type="match status" value="1"/>
</dbReference>
<evidence type="ECO:0000256" key="2">
    <source>
        <dbReference type="ARBA" id="ARBA00023125"/>
    </source>
</evidence>
<keyword evidence="2 4" id="KW-0238">DNA-binding</keyword>
<proteinExistence type="predicted"/>
<reference evidence="6" key="1">
    <citation type="submission" date="2022-06" db="EMBL/GenBank/DDBJ databases">
        <title>Ornithinimicrobium HY1793.</title>
        <authorList>
            <person name="Huang Y."/>
        </authorList>
    </citation>
    <scope>NUCLEOTIDE SEQUENCE</scope>
    <source>
        <strain evidence="6">HY1793</strain>
    </source>
</reference>
<dbReference type="InterPro" id="IPR001647">
    <property type="entry name" value="HTH_TetR"/>
</dbReference>
<feature type="domain" description="HTH tetR-type" evidence="5">
    <location>
        <begin position="34"/>
        <end position="94"/>
    </location>
</feature>
<evidence type="ECO:0000313" key="7">
    <source>
        <dbReference type="Proteomes" id="UP001056455"/>
    </source>
</evidence>
<dbReference type="SUPFAM" id="SSF48498">
    <property type="entry name" value="Tetracyclin repressor-like, C-terminal domain"/>
    <property type="match status" value="1"/>
</dbReference>
<dbReference type="InterPro" id="IPR004111">
    <property type="entry name" value="Repressor_TetR_C"/>
</dbReference>
<dbReference type="RefSeq" id="WP_252593781.1">
    <property type="nucleotide sequence ID" value="NZ_CP099489.1"/>
</dbReference>
<protein>
    <submittedName>
        <fullName evidence="6">TetR/AcrR family transcriptional regulator</fullName>
    </submittedName>
</protein>
<evidence type="ECO:0000259" key="5">
    <source>
        <dbReference type="PROSITE" id="PS50977"/>
    </source>
</evidence>
<dbReference type="PANTHER" id="PTHR30055">
    <property type="entry name" value="HTH-TYPE TRANSCRIPTIONAL REGULATOR RUTR"/>
    <property type="match status" value="1"/>
</dbReference>
<keyword evidence="3" id="KW-0804">Transcription</keyword>
<dbReference type="Pfam" id="PF02909">
    <property type="entry name" value="TetR_C_1"/>
    <property type="match status" value="1"/>
</dbReference>
<evidence type="ECO:0000256" key="4">
    <source>
        <dbReference type="PROSITE-ProRule" id="PRU00335"/>
    </source>
</evidence>